<evidence type="ECO:0000313" key="5">
    <source>
        <dbReference type="EMBL" id="CAI9753797.1"/>
    </source>
</evidence>
<reference evidence="5" key="1">
    <citation type="submission" date="2023-05" db="EMBL/GenBank/DDBJ databases">
        <authorList>
            <person name="Huff M."/>
        </authorList>
    </citation>
    <scope>NUCLEOTIDE SEQUENCE</scope>
</reference>
<accession>A0AAD1YME7</accession>
<evidence type="ECO:0000259" key="4">
    <source>
        <dbReference type="Pfam" id="PF13947"/>
    </source>
</evidence>
<feature type="chain" id="PRO_5042152480" description="Wall-associated receptor kinase galacturonan-binding domain-containing protein" evidence="3">
    <location>
        <begin position="30"/>
        <end position="107"/>
    </location>
</feature>
<protein>
    <recommendedName>
        <fullName evidence="4">Wall-associated receptor kinase galacturonan-binding domain-containing protein</fullName>
    </recommendedName>
</protein>
<dbReference type="GO" id="GO:0030247">
    <property type="term" value="F:polysaccharide binding"/>
    <property type="evidence" value="ECO:0007669"/>
    <property type="project" value="InterPro"/>
</dbReference>
<organism evidence="5 6">
    <name type="scientific">Fraxinus pennsylvanica</name>
    <dbReference type="NCBI Taxonomy" id="56036"/>
    <lineage>
        <taxon>Eukaryota</taxon>
        <taxon>Viridiplantae</taxon>
        <taxon>Streptophyta</taxon>
        <taxon>Embryophyta</taxon>
        <taxon>Tracheophyta</taxon>
        <taxon>Spermatophyta</taxon>
        <taxon>Magnoliopsida</taxon>
        <taxon>eudicotyledons</taxon>
        <taxon>Gunneridae</taxon>
        <taxon>Pentapetalae</taxon>
        <taxon>asterids</taxon>
        <taxon>lamiids</taxon>
        <taxon>Lamiales</taxon>
        <taxon>Oleaceae</taxon>
        <taxon>Oleeae</taxon>
        <taxon>Fraxinus</taxon>
    </lineage>
</organism>
<proteinExistence type="predicted"/>
<evidence type="ECO:0000313" key="6">
    <source>
        <dbReference type="Proteomes" id="UP000834106"/>
    </source>
</evidence>
<comment type="subcellular location">
    <subcellularLocation>
        <location evidence="1">Membrane</location>
        <topology evidence="1">Single-pass membrane protein</topology>
    </subcellularLocation>
</comment>
<dbReference type="EMBL" id="OU503036">
    <property type="protein sequence ID" value="CAI9753797.1"/>
    <property type="molecule type" value="Genomic_DNA"/>
</dbReference>
<evidence type="ECO:0000256" key="2">
    <source>
        <dbReference type="ARBA" id="ARBA00022729"/>
    </source>
</evidence>
<feature type="domain" description="Wall-associated receptor kinase galacturonan-binding" evidence="4">
    <location>
        <begin position="42"/>
        <end position="84"/>
    </location>
</feature>
<dbReference type="GO" id="GO:0016020">
    <property type="term" value="C:membrane"/>
    <property type="evidence" value="ECO:0007669"/>
    <property type="project" value="UniProtKB-SubCell"/>
</dbReference>
<evidence type="ECO:0000256" key="1">
    <source>
        <dbReference type="ARBA" id="ARBA00004167"/>
    </source>
</evidence>
<dbReference type="PANTHER" id="PTHR33491">
    <property type="entry name" value="OSJNBA0016N04.9 PROTEIN"/>
    <property type="match status" value="1"/>
</dbReference>
<keyword evidence="6" id="KW-1185">Reference proteome</keyword>
<feature type="signal peptide" evidence="3">
    <location>
        <begin position="1"/>
        <end position="29"/>
    </location>
</feature>
<dbReference type="Pfam" id="PF13947">
    <property type="entry name" value="GUB_WAK_bind"/>
    <property type="match status" value="1"/>
</dbReference>
<gene>
    <name evidence="5" type="ORF">FPE_LOCUS1228</name>
</gene>
<dbReference type="InterPro" id="IPR025287">
    <property type="entry name" value="WAK_GUB"/>
</dbReference>
<evidence type="ECO:0000256" key="3">
    <source>
        <dbReference type="SAM" id="SignalP"/>
    </source>
</evidence>
<dbReference type="AlphaFoldDB" id="A0AAD1YME7"/>
<name>A0AAD1YME7_9LAMI</name>
<keyword evidence="2 3" id="KW-0732">Signal</keyword>
<sequence length="107" mass="12011">MQIPKRNTATRCTLLHMFFLLSNRHRVGSLSTTTTNNTKPGCQSSCGNVEIPYPFGIRPNCSMNLYFNINCNTSVNPPKPYLSYADVNLEEGPYSLEVVTISKSQIY</sequence>
<dbReference type="Proteomes" id="UP000834106">
    <property type="component" value="Chromosome 1"/>
</dbReference>